<dbReference type="OrthoDB" id="2604865at2"/>
<organism evidence="1 2">
    <name type="scientific">Microbacterium azadirachtae</name>
    <dbReference type="NCBI Taxonomy" id="582680"/>
    <lineage>
        <taxon>Bacteria</taxon>
        <taxon>Bacillati</taxon>
        <taxon>Actinomycetota</taxon>
        <taxon>Actinomycetes</taxon>
        <taxon>Micrococcales</taxon>
        <taxon>Microbacteriaceae</taxon>
        <taxon>Microbacterium</taxon>
    </lineage>
</organism>
<keyword evidence="2" id="KW-1185">Reference proteome</keyword>
<proteinExistence type="predicted"/>
<comment type="caution">
    <text evidence="1">The sequence shown here is derived from an EMBL/GenBank/DDBJ whole genome shotgun (WGS) entry which is preliminary data.</text>
</comment>
<dbReference type="Gene3D" id="2.40.30.100">
    <property type="entry name" value="AF2212/PG0164-like"/>
    <property type="match status" value="1"/>
</dbReference>
<evidence type="ECO:0000313" key="1">
    <source>
        <dbReference type="EMBL" id="KJL21933.1"/>
    </source>
</evidence>
<dbReference type="RefSeq" id="WP_045250923.1">
    <property type="nucleotide sequence ID" value="NZ_JYIT01000079.1"/>
</dbReference>
<name>A0A0F0KM38_9MICO</name>
<dbReference type="EMBL" id="JYIT01000079">
    <property type="protein sequence ID" value="KJL21933.1"/>
    <property type="molecule type" value="Genomic_DNA"/>
</dbReference>
<evidence type="ECO:0000313" key="2">
    <source>
        <dbReference type="Proteomes" id="UP000033448"/>
    </source>
</evidence>
<evidence type="ECO:0008006" key="3">
    <source>
        <dbReference type="Google" id="ProtNLM"/>
    </source>
</evidence>
<gene>
    <name evidence="1" type="ORF">RL72_02240</name>
</gene>
<protein>
    <recommendedName>
        <fullName evidence="3">Bacteriocin-protection, YdeI or OmpD-Associated</fullName>
    </recommendedName>
</protein>
<dbReference type="SUPFAM" id="SSF141694">
    <property type="entry name" value="AF2212/PG0164-like"/>
    <property type="match status" value="1"/>
</dbReference>
<dbReference type="InterPro" id="IPR015018">
    <property type="entry name" value="DUF1905"/>
</dbReference>
<dbReference type="InterPro" id="IPR037079">
    <property type="entry name" value="AF2212/PG0164-like_sf"/>
</dbReference>
<dbReference type="Proteomes" id="UP000033448">
    <property type="component" value="Unassembled WGS sequence"/>
</dbReference>
<dbReference type="Pfam" id="PF13376">
    <property type="entry name" value="OmdA"/>
    <property type="match status" value="1"/>
</dbReference>
<dbReference type="PATRIC" id="fig|582680.7.peg.2287"/>
<dbReference type="AlphaFoldDB" id="A0A0F0KM38"/>
<accession>A0A0F0KM38</accession>
<sequence>MSELRIRTTLEPMGPAGAIVLSDAQVAELSTAKAFPVVVTVGEKTARLRLARMGGKNLIGFSKANRAAIGVELGDEFDAVIAADTAERTAEVPEALAAALAEAGLTGAFEALSFTRRKELAGSVADAKQEATRERRIAKALDELRA</sequence>
<dbReference type="Pfam" id="PF08922">
    <property type="entry name" value="DUF1905"/>
    <property type="match status" value="1"/>
</dbReference>
<reference evidence="1 2" key="1">
    <citation type="submission" date="2015-02" db="EMBL/GenBank/DDBJ databases">
        <title>Draft genome sequences of ten Microbacterium spp. with emphasis on heavy metal contaminated environments.</title>
        <authorList>
            <person name="Corretto E."/>
        </authorList>
    </citation>
    <scope>NUCLEOTIDE SEQUENCE [LARGE SCALE GENOMIC DNA]</scope>
    <source>
        <strain evidence="1 2">DSM 23848</strain>
    </source>
</reference>